<name>A0AAX1G0Z7_VIBPH</name>
<dbReference type="EMBL" id="CP034302">
    <property type="protein sequence ID" value="QHH13265.1"/>
    <property type="molecule type" value="Genomic_DNA"/>
</dbReference>
<gene>
    <name evidence="4" type="ORF">EHC69_28830</name>
</gene>
<dbReference type="CDD" id="cd04496">
    <property type="entry name" value="SSB_OBF"/>
    <property type="match status" value="1"/>
</dbReference>
<sequence length="147" mass="16597">MAKGHFIFDGNIGMTPELRWQPGNERSNGESRPLLKFNVKYDRLVKTNNPDQPYEDKGGFWVSVDYWGRDAEQLSKVLQKGMRVRLEGELRIDTWDDKNNPGETVSGMALTASLISIMPHRLESVTLKTRQGSPGENNAPSQGESEF</sequence>
<keyword evidence="4" id="KW-0614">Plasmid</keyword>
<keyword evidence="1 2" id="KW-0238">DNA-binding</keyword>
<reference evidence="4 5" key="1">
    <citation type="submission" date="2018-12" db="EMBL/GenBank/DDBJ databases">
        <title>Genomic insights into the evolutionary origins and pathogenicity of five Vibrio parahaemolyticus strains isolated from the shrimp with acute hepatopancreatic necrosis disease (AHPND).</title>
        <authorList>
            <person name="Yang Q."/>
            <person name="Dong X."/>
            <person name="Xie G."/>
            <person name="Fu S."/>
            <person name="Zou P."/>
            <person name="Sun J."/>
            <person name="Wang Y."/>
            <person name="Huang J."/>
        </authorList>
    </citation>
    <scope>NUCLEOTIDE SEQUENCE [LARGE SCALE GENOMIC DNA]</scope>
    <source>
        <strain evidence="4 5">20160303005-1</strain>
        <plasmid evidence="5">pvpsd2016-3</plasmid>
    </source>
</reference>
<accession>A0AAX1G0Z7</accession>
<dbReference type="RefSeq" id="WP_086482406.1">
    <property type="nucleotide sequence ID" value="NZ_CP034302.1"/>
</dbReference>
<dbReference type="GO" id="GO:0003697">
    <property type="term" value="F:single-stranded DNA binding"/>
    <property type="evidence" value="ECO:0007669"/>
    <property type="project" value="InterPro"/>
</dbReference>
<dbReference type="Proteomes" id="UP000464718">
    <property type="component" value="Plasmid pvpsd2016-3"/>
</dbReference>
<dbReference type="PROSITE" id="PS50935">
    <property type="entry name" value="SSB"/>
    <property type="match status" value="1"/>
</dbReference>
<evidence type="ECO:0000313" key="5">
    <source>
        <dbReference type="Proteomes" id="UP000464718"/>
    </source>
</evidence>
<protein>
    <submittedName>
        <fullName evidence="4">Single-stranded DNA-binding protein</fullName>
    </submittedName>
</protein>
<evidence type="ECO:0000256" key="1">
    <source>
        <dbReference type="ARBA" id="ARBA00023125"/>
    </source>
</evidence>
<dbReference type="Gene3D" id="2.40.50.140">
    <property type="entry name" value="Nucleic acid-binding proteins"/>
    <property type="match status" value="1"/>
</dbReference>
<evidence type="ECO:0000313" key="4">
    <source>
        <dbReference type="EMBL" id="QHH13265.1"/>
    </source>
</evidence>
<organism evidence="4 5">
    <name type="scientific">Vibrio parahaemolyticus</name>
    <dbReference type="NCBI Taxonomy" id="670"/>
    <lineage>
        <taxon>Bacteria</taxon>
        <taxon>Pseudomonadati</taxon>
        <taxon>Pseudomonadota</taxon>
        <taxon>Gammaproteobacteria</taxon>
        <taxon>Vibrionales</taxon>
        <taxon>Vibrionaceae</taxon>
        <taxon>Vibrio</taxon>
    </lineage>
</organism>
<dbReference type="InterPro" id="IPR000424">
    <property type="entry name" value="Primosome_PriB/ssb"/>
</dbReference>
<evidence type="ECO:0000256" key="2">
    <source>
        <dbReference type="PROSITE-ProRule" id="PRU00252"/>
    </source>
</evidence>
<proteinExistence type="predicted"/>
<dbReference type="SUPFAM" id="SSF50249">
    <property type="entry name" value="Nucleic acid-binding proteins"/>
    <property type="match status" value="1"/>
</dbReference>
<feature type="region of interest" description="Disordered" evidence="3">
    <location>
        <begin position="126"/>
        <end position="147"/>
    </location>
</feature>
<dbReference type="Pfam" id="PF00436">
    <property type="entry name" value="SSB"/>
    <property type="match status" value="1"/>
</dbReference>
<dbReference type="AlphaFoldDB" id="A0AAX1G0Z7"/>
<evidence type="ECO:0000256" key="3">
    <source>
        <dbReference type="SAM" id="MobiDB-lite"/>
    </source>
</evidence>
<geneLocation type="plasmid" evidence="5">
    <name>pvpsd2016-3</name>
</geneLocation>
<dbReference type="InterPro" id="IPR012340">
    <property type="entry name" value="NA-bd_OB-fold"/>
</dbReference>
<dbReference type="NCBIfam" id="NF006039">
    <property type="entry name" value="PRK08182.1"/>
    <property type="match status" value="1"/>
</dbReference>